<feature type="transmembrane region" description="Helical" evidence="1">
    <location>
        <begin position="322"/>
        <end position="345"/>
    </location>
</feature>
<feature type="transmembrane region" description="Helical" evidence="1">
    <location>
        <begin position="48"/>
        <end position="66"/>
    </location>
</feature>
<feature type="transmembrane region" description="Helical" evidence="1">
    <location>
        <begin position="266"/>
        <end position="291"/>
    </location>
</feature>
<keyword evidence="3" id="KW-1185">Reference proteome</keyword>
<reference evidence="2" key="1">
    <citation type="submission" date="2021-01" db="EMBL/GenBank/DDBJ databases">
        <authorList>
            <person name="Li R."/>
            <person name="Bekaert M."/>
        </authorList>
    </citation>
    <scope>NUCLEOTIDE SEQUENCE</scope>
    <source>
        <strain evidence="2">Farmed</strain>
    </source>
</reference>
<feature type="transmembrane region" description="Helical" evidence="1">
    <location>
        <begin position="640"/>
        <end position="662"/>
    </location>
</feature>
<feature type="transmembrane region" description="Helical" evidence="1">
    <location>
        <begin position="435"/>
        <end position="455"/>
    </location>
</feature>
<comment type="caution">
    <text evidence="2">The sequence shown here is derived from an EMBL/GenBank/DDBJ whole genome shotgun (WGS) entry which is preliminary data.</text>
</comment>
<dbReference type="AlphaFoldDB" id="A0A812BG67"/>
<protein>
    <submittedName>
        <fullName evidence="2">Uncharacterized protein</fullName>
    </submittedName>
</protein>
<organism evidence="2 3">
    <name type="scientific">Acanthosepion pharaonis</name>
    <name type="common">Pharaoh cuttlefish</name>
    <name type="synonym">Sepia pharaonis</name>
    <dbReference type="NCBI Taxonomy" id="158019"/>
    <lineage>
        <taxon>Eukaryota</taxon>
        <taxon>Metazoa</taxon>
        <taxon>Spiralia</taxon>
        <taxon>Lophotrochozoa</taxon>
        <taxon>Mollusca</taxon>
        <taxon>Cephalopoda</taxon>
        <taxon>Coleoidea</taxon>
        <taxon>Decapodiformes</taxon>
        <taxon>Sepiida</taxon>
        <taxon>Sepiina</taxon>
        <taxon>Sepiidae</taxon>
        <taxon>Acanthosepion</taxon>
    </lineage>
</organism>
<keyword evidence="1" id="KW-0812">Transmembrane</keyword>
<feature type="transmembrane region" description="Helical" evidence="1">
    <location>
        <begin position="674"/>
        <end position="692"/>
    </location>
</feature>
<feature type="transmembrane region" description="Helical" evidence="1">
    <location>
        <begin position="486"/>
        <end position="506"/>
    </location>
</feature>
<feature type="transmembrane region" description="Helical" evidence="1">
    <location>
        <begin position="550"/>
        <end position="573"/>
    </location>
</feature>
<evidence type="ECO:0000313" key="3">
    <source>
        <dbReference type="Proteomes" id="UP000597762"/>
    </source>
</evidence>
<proteinExistence type="predicted"/>
<dbReference type="Proteomes" id="UP000597762">
    <property type="component" value="Unassembled WGS sequence"/>
</dbReference>
<accession>A0A812BG67</accession>
<feature type="transmembrane region" description="Helical" evidence="1">
    <location>
        <begin position="165"/>
        <end position="182"/>
    </location>
</feature>
<feature type="transmembrane region" description="Helical" evidence="1">
    <location>
        <begin position="377"/>
        <end position="400"/>
    </location>
</feature>
<evidence type="ECO:0000256" key="1">
    <source>
        <dbReference type="SAM" id="Phobius"/>
    </source>
</evidence>
<keyword evidence="1" id="KW-1133">Transmembrane helix</keyword>
<name>A0A812BG67_ACAPH</name>
<feature type="transmembrane region" description="Helical" evidence="1">
    <location>
        <begin position="116"/>
        <end position="135"/>
    </location>
</feature>
<sequence>MPDFIIYLLESFRLDNCLVSLYLARLTFFETKPKTFSPYPDQLSPFPFTLRITAWFFFVSRSTYFLRNKTKDFLSISRSARGRLFHSPCIFFENKTKDFLSRVGKAKYVETLLSRFHLYVEITAWFLLYLARLTFFETKPKTFLHIPISSRLFHSPLGSARLKPTLLSVPSIYNCLVSLYLARLTFFETKPKTFSPYPDQLSPFPFTLRVGKAKTYFCYLFHLYVEITAWFLCISLDLLSSKQNQRLSPYPDQLSPFPFTLRVGKAWLLCYLFHLYVEITAWFLCISLDLLSSKQNQRLSLHIPISSRLFHSPLGVGKAKTYFCYLFHLYVEITAWFLCISLDLLSSKQNQRLSLHIPISSRLFHSPLGVGKAKTYFLLYLFHLYVEITAWFLCISLDLLSSKQNQRLSLHIPISSRLFHSPLGVSKAKTKDFSYLFHLYVEITAWFLCISLDLLSSKQNQRLSLHIPISSRLFHSPLGVGKAKTYFAICFHLYVEITAWFLCISLDLLSSKQNQRLSLHIPISSRLFHSPLGSALFHFTLGSARLKPTLLLSLFHLYVEITAWFLCISLDLLSSKQNQRLSLHIPISSRLFHSPLGETKPRLTFFETKTKDFLSISRSARLFPFTLRVASSSSSSSSHFLLHFPLMTPSLLNVFFFFFFIFTFPPSFFIDDSFFVERLLLFLLLHISSFIFH</sequence>
<evidence type="ECO:0000313" key="2">
    <source>
        <dbReference type="EMBL" id="CAE1226758.1"/>
    </source>
</evidence>
<dbReference type="EMBL" id="CAHIKZ030000566">
    <property type="protein sequence ID" value="CAE1226758.1"/>
    <property type="molecule type" value="Genomic_DNA"/>
</dbReference>
<keyword evidence="1" id="KW-0472">Membrane</keyword>
<feature type="transmembrane region" description="Helical" evidence="1">
    <location>
        <begin position="216"/>
        <end position="239"/>
    </location>
</feature>
<gene>
    <name evidence="2" type="ORF">SPHA_16190</name>
</gene>